<evidence type="ECO:0000256" key="4">
    <source>
        <dbReference type="ARBA" id="ARBA00022840"/>
    </source>
</evidence>
<dbReference type="SUPFAM" id="SSF48452">
    <property type="entry name" value="TPR-like"/>
    <property type="match status" value="1"/>
</dbReference>
<keyword evidence="2 5" id="KW-0547">Nucleotide-binding</keyword>
<evidence type="ECO:0000256" key="2">
    <source>
        <dbReference type="ARBA" id="ARBA00022741"/>
    </source>
</evidence>
<dbReference type="SMART" id="SM00028">
    <property type="entry name" value="TPR"/>
    <property type="match status" value="5"/>
</dbReference>
<dbReference type="PANTHER" id="PTHR43289">
    <property type="entry name" value="MITOGEN-ACTIVATED PROTEIN KINASE KINASE KINASE 20-RELATED"/>
    <property type="match status" value="1"/>
</dbReference>
<evidence type="ECO:0000256" key="5">
    <source>
        <dbReference type="PROSITE-ProRule" id="PRU10141"/>
    </source>
</evidence>
<evidence type="ECO:0000259" key="6">
    <source>
        <dbReference type="PROSITE" id="PS50011"/>
    </source>
</evidence>
<evidence type="ECO:0000313" key="7">
    <source>
        <dbReference type="EMBL" id="QDU66455.1"/>
    </source>
</evidence>
<dbReference type="Gene3D" id="3.40.50.1820">
    <property type="entry name" value="alpha/beta hydrolase"/>
    <property type="match status" value="1"/>
</dbReference>
<dbReference type="Gene3D" id="1.10.510.10">
    <property type="entry name" value="Transferase(Phosphotransferase) domain 1"/>
    <property type="match status" value="1"/>
</dbReference>
<feature type="binding site" evidence="5">
    <location>
        <position position="99"/>
    </location>
    <ligand>
        <name>ATP</name>
        <dbReference type="ChEBI" id="CHEBI:30616"/>
    </ligand>
</feature>
<keyword evidence="3 7" id="KW-0418">Kinase</keyword>
<dbReference type="CDD" id="cd14014">
    <property type="entry name" value="STKc_PknB_like"/>
    <property type="match status" value="1"/>
</dbReference>
<dbReference type="SUPFAM" id="SSF53474">
    <property type="entry name" value="alpha/beta-Hydrolases"/>
    <property type="match status" value="1"/>
</dbReference>
<keyword evidence="4 5" id="KW-0067">ATP-binding</keyword>
<proteinExistence type="predicted"/>
<dbReference type="RefSeq" id="WP_145064293.1">
    <property type="nucleotide sequence ID" value="NZ_CP036287.1"/>
</dbReference>
<dbReference type="SMART" id="SM00220">
    <property type="entry name" value="S_TKc"/>
    <property type="match status" value="1"/>
</dbReference>
<dbReference type="Gene3D" id="3.30.200.20">
    <property type="entry name" value="Phosphorylase Kinase, domain 1"/>
    <property type="match status" value="1"/>
</dbReference>
<dbReference type="PROSITE" id="PS50011">
    <property type="entry name" value="PROTEIN_KINASE_DOM"/>
    <property type="match status" value="1"/>
</dbReference>
<accession>A0A518BHM0</accession>
<dbReference type="InterPro" id="IPR017441">
    <property type="entry name" value="Protein_kinase_ATP_BS"/>
</dbReference>
<dbReference type="PROSITE" id="PS00108">
    <property type="entry name" value="PROTEIN_KINASE_ST"/>
    <property type="match status" value="1"/>
</dbReference>
<evidence type="ECO:0000256" key="3">
    <source>
        <dbReference type="ARBA" id="ARBA00022777"/>
    </source>
</evidence>
<dbReference type="InterPro" id="IPR029058">
    <property type="entry name" value="AB_hydrolase_fold"/>
</dbReference>
<keyword evidence="1 7" id="KW-0808">Transferase</keyword>
<dbReference type="Proteomes" id="UP000316921">
    <property type="component" value="Chromosome"/>
</dbReference>
<dbReference type="GO" id="GO:0004674">
    <property type="term" value="F:protein serine/threonine kinase activity"/>
    <property type="evidence" value="ECO:0007669"/>
    <property type="project" value="UniProtKB-EC"/>
</dbReference>
<dbReference type="Gene3D" id="1.25.40.10">
    <property type="entry name" value="Tetratricopeptide repeat domain"/>
    <property type="match status" value="3"/>
</dbReference>
<dbReference type="EC" id="2.7.11.1" evidence="7"/>
<dbReference type="InterPro" id="IPR011990">
    <property type="entry name" value="TPR-like_helical_dom_sf"/>
</dbReference>
<dbReference type="InterPro" id="IPR008271">
    <property type="entry name" value="Ser/Thr_kinase_AS"/>
</dbReference>
<organism evidence="7 8">
    <name type="scientific">Engelhardtia mirabilis</name>
    <dbReference type="NCBI Taxonomy" id="2528011"/>
    <lineage>
        <taxon>Bacteria</taxon>
        <taxon>Pseudomonadati</taxon>
        <taxon>Planctomycetota</taxon>
        <taxon>Planctomycetia</taxon>
        <taxon>Planctomycetia incertae sedis</taxon>
        <taxon>Engelhardtia</taxon>
    </lineage>
</organism>
<dbReference type="NCBIfam" id="NF047558">
    <property type="entry name" value="TPR_END_plus"/>
    <property type="match status" value="1"/>
</dbReference>
<dbReference type="InterPro" id="IPR000719">
    <property type="entry name" value="Prot_kinase_dom"/>
</dbReference>
<dbReference type="AlphaFoldDB" id="A0A518BHM0"/>
<name>A0A518BHM0_9BACT</name>
<dbReference type="SUPFAM" id="SSF56112">
    <property type="entry name" value="Protein kinase-like (PK-like)"/>
    <property type="match status" value="1"/>
</dbReference>
<sequence length="1229" mass="133260">MEGDTPDDERIEALVARVCELALELGPAAIERVCDEEPACADSIRSHLARLERFGMLPPELAPRENDDTYELLGPLGSGGMGVVYRARDRRDGRVVALKTLDPRLALTDRLRARFRREIDAVRRVDHPRVVGVLEVGERAGLPYFTMPFVEGATLGALLTHLRQGGEAGRAPSIEELAAAWQRDAARPPLTLPGRSYVEVVCRIVLDVARGLEAVHAVGVVHRDVKPSNLLIDARGRGNLFDLGLAHLVDDTRLTHTGDFAGSPHYAAPEQVVGPSGAIDARTDLWGLGATLFEALALRPPFMGSGSPEILRQIATADAPRLRAVAPWAPRDLETLVSCCLERDPARRYASAAELAADLTRFLDFRPVLARPIGRVERLARLARRNRAATAATVLGAAILLGTPLGLWQHSRTIGQQRDVAEKAAAEARREAAENLEVSRFLESLILGLERTGREGDREAARELIAIAQGRLAAVDSLRPLTRASLLATVARVLVGMEREAEAVPLLDRSLSIRQTELGEGHLETAQTLQELAALHLELGNVLSARGLVERGLRSIAVLDEAPRARALADENLAALARIDGRGGDALGHLEAAVARYRELPRERETAVARVLRSIGSLYLELGDPAAAARALEQSVDASSDGWSPDGLDAVEGLELLGRAYEALARAGDASLALERALDLRRKSGQAIDAGTAELLERLLALDAEQADPDAVRRRLTLERRVLLGENRLELGLSDARGPFERALVEADGIEGAVSLRGRALVGLARVAAFEGREAEAQQCLAEAARLPRMASPEASWVDDLFETRLGLDLARADRSASTSLGTDLEALTLWFRQRIERASAADRDLPERLRRNALLLLQLRESGRAEELLAGATDLEQRRGRDSSTTVGLDYRSLLEDTYSASMQQGITCLQSERWADAIGAFELCAAARPDDPVAPYNAACAHAHLGQTAQALAALERSVERGYAFRERAVELTASDPDLANLRGEPRFQRLIVRMQGLVDAAEAFAAKPRVWAPAGLDASRPVPALYVLHADGSTADAVLAGPWRELADRLGLLLVAPSGRIPARLDPELGMLWTDSLARYAAQSRYYEAPVRTADTVVRREWTLDPERVFIAGEGLGGTLAFHIAVRSPELFRGCLMVDASVPIELIEDLVPRLGNLGLRAAILADPARRPDGMPAELSTSGYLSRTFAQLERWGIQTTLGTRKRDGGELDVEWVAGAISFLERGR</sequence>
<dbReference type="PROSITE" id="PS00107">
    <property type="entry name" value="PROTEIN_KINASE_ATP"/>
    <property type="match status" value="1"/>
</dbReference>
<keyword evidence="8" id="KW-1185">Reference proteome</keyword>
<evidence type="ECO:0000313" key="8">
    <source>
        <dbReference type="Proteomes" id="UP000316921"/>
    </source>
</evidence>
<protein>
    <submittedName>
        <fullName evidence="7">Serine/threonine-protein kinase PrkC</fullName>
        <ecNumber evidence="7">2.7.11.1</ecNumber>
    </submittedName>
</protein>
<dbReference type="Pfam" id="PF00069">
    <property type="entry name" value="Pkinase"/>
    <property type="match status" value="1"/>
</dbReference>
<evidence type="ECO:0000256" key="1">
    <source>
        <dbReference type="ARBA" id="ARBA00022679"/>
    </source>
</evidence>
<dbReference type="GO" id="GO:0005524">
    <property type="term" value="F:ATP binding"/>
    <property type="evidence" value="ECO:0007669"/>
    <property type="project" value="UniProtKB-UniRule"/>
</dbReference>
<dbReference type="PANTHER" id="PTHR43289:SF6">
    <property type="entry name" value="SERINE_THREONINE-PROTEIN KINASE NEKL-3"/>
    <property type="match status" value="1"/>
</dbReference>
<dbReference type="EMBL" id="CP036287">
    <property type="protein sequence ID" value="QDU66455.1"/>
    <property type="molecule type" value="Genomic_DNA"/>
</dbReference>
<gene>
    <name evidence="7" type="primary">prkC_6</name>
    <name evidence="7" type="ORF">Pla133_15290</name>
</gene>
<dbReference type="Pfam" id="PF13424">
    <property type="entry name" value="TPR_12"/>
    <property type="match status" value="2"/>
</dbReference>
<dbReference type="KEGG" id="pbap:Pla133_15290"/>
<feature type="domain" description="Protein kinase" evidence="6">
    <location>
        <begin position="70"/>
        <end position="363"/>
    </location>
</feature>
<dbReference type="InterPro" id="IPR019734">
    <property type="entry name" value="TPR_rpt"/>
</dbReference>
<dbReference type="InterPro" id="IPR011009">
    <property type="entry name" value="Kinase-like_dom_sf"/>
</dbReference>
<reference evidence="7 8" key="1">
    <citation type="submission" date="2019-02" db="EMBL/GenBank/DDBJ databases">
        <title>Deep-cultivation of Planctomycetes and their phenomic and genomic characterization uncovers novel biology.</title>
        <authorList>
            <person name="Wiegand S."/>
            <person name="Jogler M."/>
            <person name="Boedeker C."/>
            <person name="Pinto D."/>
            <person name="Vollmers J."/>
            <person name="Rivas-Marin E."/>
            <person name="Kohn T."/>
            <person name="Peeters S.H."/>
            <person name="Heuer A."/>
            <person name="Rast P."/>
            <person name="Oberbeckmann S."/>
            <person name="Bunk B."/>
            <person name="Jeske O."/>
            <person name="Meyerdierks A."/>
            <person name="Storesund J.E."/>
            <person name="Kallscheuer N."/>
            <person name="Luecker S."/>
            <person name="Lage O.M."/>
            <person name="Pohl T."/>
            <person name="Merkel B.J."/>
            <person name="Hornburger P."/>
            <person name="Mueller R.-W."/>
            <person name="Bruemmer F."/>
            <person name="Labrenz M."/>
            <person name="Spormann A.M."/>
            <person name="Op den Camp H."/>
            <person name="Overmann J."/>
            <person name="Amann R."/>
            <person name="Jetten M.S.M."/>
            <person name="Mascher T."/>
            <person name="Medema M.H."/>
            <person name="Devos D.P."/>
            <person name="Kaster A.-K."/>
            <person name="Ovreas L."/>
            <person name="Rohde M."/>
            <person name="Galperin M.Y."/>
            <person name="Jogler C."/>
        </authorList>
    </citation>
    <scope>NUCLEOTIDE SEQUENCE [LARGE SCALE GENOMIC DNA]</scope>
    <source>
        <strain evidence="7 8">Pla133</strain>
    </source>
</reference>